<name>A0ABW5XZK5_9BACL</name>
<accession>A0ABW5XZK5</accession>
<gene>
    <name evidence="1" type="ORF">ACFSY7_08355</name>
</gene>
<evidence type="ECO:0000313" key="1">
    <source>
        <dbReference type="EMBL" id="MFD2868509.1"/>
    </source>
</evidence>
<evidence type="ECO:0000313" key="2">
    <source>
        <dbReference type="Proteomes" id="UP001597568"/>
    </source>
</evidence>
<sequence>MYASDTMQDSKKRQIIGQLRKAGINKVKGKQLEDVNYYDLRLALTMHRMKEV</sequence>
<dbReference type="RefSeq" id="WP_380147564.1">
    <property type="nucleotide sequence ID" value="NZ_JBHUOR010000041.1"/>
</dbReference>
<protein>
    <submittedName>
        <fullName evidence="1">Uncharacterized protein</fullName>
    </submittedName>
</protein>
<dbReference type="Proteomes" id="UP001597568">
    <property type="component" value="Unassembled WGS sequence"/>
</dbReference>
<dbReference type="EMBL" id="JBHUOR010000041">
    <property type="protein sequence ID" value="MFD2868509.1"/>
    <property type="molecule type" value="Genomic_DNA"/>
</dbReference>
<comment type="caution">
    <text evidence="1">The sequence shown here is derived from an EMBL/GenBank/DDBJ whole genome shotgun (WGS) entry which is preliminary data.</text>
</comment>
<keyword evidence="2" id="KW-1185">Reference proteome</keyword>
<proteinExistence type="predicted"/>
<organism evidence="1 2">
    <name type="scientific">Kurthia populi</name>
    <dbReference type="NCBI Taxonomy" id="1562132"/>
    <lineage>
        <taxon>Bacteria</taxon>
        <taxon>Bacillati</taxon>
        <taxon>Bacillota</taxon>
        <taxon>Bacilli</taxon>
        <taxon>Bacillales</taxon>
        <taxon>Caryophanaceae</taxon>
        <taxon>Kurthia</taxon>
    </lineage>
</organism>
<reference evidence="2" key="1">
    <citation type="journal article" date="2019" name="Int. J. Syst. Evol. Microbiol.">
        <title>The Global Catalogue of Microorganisms (GCM) 10K type strain sequencing project: providing services to taxonomists for standard genome sequencing and annotation.</title>
        <authorList>
            <consortium name="The Broad Institute Genomics Platform"/>
            <consortium name="The Broad Institute Genome Sequencing Center for Infectious Disease"/>
            <person name="Wu L."/>
            <person name="Ma J."/>
        </authorList>
    </citation>
    <scope>NUCLEOTIDE SEQUENCE [LARGE SCALE GENOMIC DNA]</scope>
    <source>
        <strain evidence="2">KCTC 33522</strain>
    </source>
</reference>